<evidence type="ECO:0000256" key="1">
    <source>
        <dbReference type="ARBA" id="ARBA00022737"/>
    </source>
</evidence>
<dbReference type="InterPro" id="IPR036116">
    <property type="entry name" value="FN3_sf"/>
</dbReference>
<feature type="domain" description="Fibronectin type-III" evidence="5">
    <location>
        <begin position="107"/>
        <end position="196"/>
    </location>
</feature>
<dbReference type="SUPFAM" id="SSF49265">
    <property type="entry name" value="Fibronectin type III"/>
    <property type="match status" value="1"/>
</dbReference>
<dbReference type="PROSITE" id="PS50853">
    <property type="entry name" value="FN3"/>
    <property type="match status" value="2"/>
</dbReference>
<dbReference type="InterPro" id="IPR003961">
    <property type="entry name" value="FN3_dom"/>
</dbReference>
<dbReference type="InterPro" id="IPR013783">
    <property type="entry name" value="Ig-like_fold"/>
</dbReference>
<keyword evidence="7" id="KW-1185">Reference proteome</keyword>
<reference evidence="6 7" key="1">
    <citation type="submission" date="2021-06" db="EMBL/GenBank/DDBJ databases">
        <authorList>
            <person name="Palmer J.M."/>
        </authorList>
    </citation>
    <scope>NUCLEOTIDE SEQUENCE [LARGE SCALE GENOMIC DNA]</scope>
    <source>
        <strain evidence="6 7">XC_2019</strain>
        <tissue evidence="6">Muscle</tissue>
    </source>
</reference>
<dbReference type="SMART" id="SM00060">
    <property type="entry name" value="FN3"/>
    <property type="match status" value="2"/>
</dbReference>
<organism evidence="6 7">
    <name type="scientific">Xenoophorus captivus</name>
    <dbReference type="NCBI Taxonomy" id="1517983"/>
    <lineage>
        <taxon>Eukaryota</taxon>
        <taxon>Metazoa</taxon>
        <taxon>Chordata</taxon>
        <taxon>Craniata</taxon>
        <taxon>Vertebrata</taxon>
        <taxon>Euteleostomi</taxon>
        <taxon>Actinopterygii</taxon>
        <taxon>Neopterygii</taxon>
        <taxon>Teleostei</taxon>
        <taxon>Neoteleostei</taxon>
        <taxon>Acanthomorphata</taxon>
        <taxon>Ovalentaria</taxon>
        <taxon>Atherinomorphae</taxon>
        <taxon>Cyprinodontiformes</taxon>
        <taxon>Goodeidae</taxon>
        <taxon>Xenoophorus</taxon>
    </lineage>
</organism>
<gene>
    <name evidence="6" type="ORF">XENOCAPTIV_026210</name>
</gene>
<evidence type="ECO:0000313" key="6">
    <source>
        <dbReference type="EMBL" id="MEQ2199155.1"/>
    </source>
</evidence>
<protein>
    <recommendedName>
        <fullName evidence="5">Fibronectin type-III domain-containing protein</fullName>
    </recommendedName>
</protein>
<keyword evidence="4" id="KW-0325">Glycoprotein</keyword>
<dbReference type="PANTHER" id="PTHR46708">
    <property type="entry name" value="TENASCIN"/>
    <property type="match status" value="1"/>
</dbReference>
<dbReference type="PANTHER" id="PTHR46708:SF8">
    <property type="entry name" value="FIBRONECTIN"/>
    <property type="match status" value="1"/>
</dbReference>
<comment type="caution">
    <text evidence="6">The sequence shown here is derived from an EMBL/GenBank/DDBJ whole genome shotgun (WGS) entry which is preliminary data.</text>
</comment>
<dbReference type="Pfam" id="PF00041">
    <property type="entry name" value="fn3"/>
    <property type="match status" value="2"/>
</dbReference>
<dbReference type="CDD" id="cd00063">
    <property type="entry name" value="FN3"/>
    <property type="match status" value="2"/>
</dbReference>
<evidence type="ECO:0000256" key="2">
    <source>
        <dbReference type="ARBA" id="ARBA00022889"/>
    </source>
</evidence>
<dbReference type="Gene3D" id="2.60.40.10">
    <property type="entry name" value="Immunoglobulins"/>
    <property type="match status" value="2"/>
</dbReference>
<dbReference type="EMBL" id="JAHRIN010023282">
    <property type="protein sequence ID" value="MEQ2199155.1"/>
    <property type="molecule type" value="Genomic_DNA"/>
</dbReference>
<dbReference type="Proteomes" id="UP001434883">
    <property type="component" value="Unassembled WGS sequence"/>
</dbReference>
<evidence type="ECO:0000256" key="3">
    <source>
        <dbReference type="ARBA" id="ARBA00023157"/>
    </source>
</evidence>
<sequence length="222" mass="24597">MSCFCLHVCPVALPSVTSLQLFEMTHSTMKARWSRVDGVSGYTVLYAPLTDDGDLNNNEINVGDGVTELELDGLMPDTEYTVTVYAMYGEESSDPIINQETTLPLSPPRNLQFLDITHNSAHISWDQPPSGVKGYRIMWVMTDGLITKETKVGPVNSYHLSALMSLMEYSVAIFALYNEGQSEPLTDGFTTSTKLSLCIMIDKSHHDSFNHLSRGSVFSDNN</sequence>
<evidence type="ECO:0000313" key="7">
    <source>
        <dbReference type="Proteomes" id="UP001434883"/>
    </source>
</evidence>
<name>A0ABV0QTJ6_9TELE</name>
<evidence type="ECO:0000259" key="5">
    <source>
        <dbReference type="PROSITE" id="PS50853"/>
    </source>
</evidence>
<feature type="domain" description="Fibronectin type-III" evidence="5">
    <location>
        <begin position="15"/>
        <end position="106"/>
    </location>
</feature>
<keyword evidence="3" id="KW-1015">Disulfide bond</keyword>
<accession>A0ABV0QTJ6</accession>
<evidence type="ECO:0000256" key="4">
    <source>
        <dbReference type="ARBA" id="ARBA00023180"/>
    </source>
</evidence>
<keyword evidence="2" id="KW-0130">Cell adhesion</keyword>
<proteinExistence type="predicted"/>
<keyword evidence="1" id="KW-0677">Repeat</keyword>
<dbReference type="InterPro" id="IPR050991">
    <property type="entry name" value="ECM_Regulatory_Proteins"/>
</dbReference>